<proteinExistence type="predicted"/>
<keyword evidence="2" id="KW-1003">Cell membrane</keyword>
<feature type="transmembrane region" description="Helical" evidence="6">
    <location>
        <begin position="348"/>
        <end position="369"/>
    </location>
</feature>
<evidence type="ECO:0000256" key="2">
    <source>
        <dbReference type="ARBA" id="ARBA00022475"/>
    </source>
</evidence>
<feature type="transmembrane region" description="Helical" evidence="6">
    <location>
        <begin position="234"/>
        <end position="257"/>
    </location>
</feature>
<organism evidence="7 8">
    <name type="scientific">Candidatus Woesebacteria bacterium GW2011_GWC1_38_13</name>
    <dbReference type="NCBI Taxonomy" id="1618583"/>
    <lineage>
        <taxon>Bacteria</taxon>
        <taxon>Candidatus Woeseibacteriota</taxon>
    </lineage>
</organism>
<feature type="transmembrane region" description="Helical" evidence="6">
    <location>
        <begin position="168"/>
        <end position="187"/>
    </location>
</feature>
<feature type="transmembrane region" description="Helical" evidence="6">
    <location>
        <begin position="400"/>
        <end position="422"/>
    </location>
</feature>
<reference evidence="7 8" key="1">
    <citation type="journal article" date="2015" name="Nature">
        <title>rRNA introns, odd ribosomes, and small enigmatic genomes across a large radiation of phyla.</title>
        <authorList>
            <person name="Brown C.T."/>
            <person name="Hug L.A."/>
            <person name="Thomas B.C."/>
            <person name="Sharon I."/>
            <person name="Castelle C.J."/>
            <person name="Singh A."/>
            <person name="Wilkins M.J."/>
            <person name="Williams K.H."/>
            <person name="Banfield J.F."/>
        </authorList>
    </citation>
    <scope>NUCLEOTIDE SEQUENCE [LARGE SCALE GENOMIC DNA]</scope>
</reference>
<keyword evidence="4 6" id="KW-1133">Transmembrane helix</keyword>
<dbReference type="Proteomes" id="UP000034096">
    <property type="component" value="Unassembled WGS sequence"/>
</dbReference>
<comment type="caution">
    <text evidence="7">The sequence shown here is derived from an EMBL/GenBank/DDBJ whole genome shotgun (WGS) entry which is preliminary data.</text>
</comment>
<dbReference type="InterPro" id="IPR002797">
    <property type="entry name" value="Polysacc_synth"/>
</dbReference>
<dbReference type="STRING" id="1618583.US75_C0002G0003"/>
<feature type="transmembrane region" description="Helical" evidence="6">
    <location>
        <begin position="306"/>
        <end position="328"/>
    </location>
</feature>
<feature type="transmembrane region" description="Helical" evidence="6">
    <location>
        <begin position="277"/>
        <end position="294"/>
    </location>
</feature>
<evidence type="ECO:0000313" key="7">
    <source>
        <dbReference type="EMBL" id="KKQ56805.1"/>
    </source>
</evidence>
<dbReference type="AlphaFoldDB" id="A0A0G0J0C2"/>
<dbReference type="PANTHER" id="PTHR30250:SF28">
    <property type="entry name" value="POLYSACCHARIDE BIOSYNTHESIS PROTEIN"/>
    <property type="match status" value="1"/>
</dbReference>
<keyword evidence="5 6" id="KW-0472">Membrane</keyword>
<evidence type="ECO:0000256" key="3">
    <source>
        <dbReference type="ARBA" id="ARBA00022692"/>
    </source>
</evidence>
<sequence>MKEKILNINVKILNNSFSAGRIIGHPLFSGSFFMIIGANFANFIAYIYHLILGRLLGPASYGELVTTISLIGLIMSAFSFFSMVIVKFVSSAQEKDIPVVLGWFNRKVIKSSLVLSLLIWLASPFIGSYVHLPKNITILFAPILFFSMINLVYRSFLSGLLKFKETAILSNIEMLGRLLFGLVFIYLNMQVFGAILGMLISVMCGVLLTKYYLRDTGFSNEGLEGFNLKKVMSYALPVFIVSFSFTSLLSADLIMVKHFFSSHDAGIYGSVSTLGKIIFYGVSPIGSVMFPIIAKKRSRKESFVNIFLLSAVLVSGLGFGVLVIYYLFPSLIINILYGSEFLEGSRYIFLMGLYYIFYSLANLMSSFLLSIDLVKPLMVLPFFAVLQVITIYFLHTSFSLVIASSMLAVSLLLAYLGLYFAYAKKRSS</sequence>
<dbReference type="Pfam" id="PF01943">
    <property type="entry name" value="Polysacc_synt"/>
    <property type="match status" value="1"/>
</dbReference>
<dbReference type="GO" id="GO:0005886">
    <property type="term" value="C:plasma membrane"/>
    <property type="evidence" value="ECO:0007669"/>
    <property type="project" value="UniProtKB-SubCell"/>
</dbReference>
<evidence type="ECO:0000256" key="6">
    <source>
        <dbReference type="SAM" id="Phobius"/>
    </source>
</evidence>
<evidence type="ECO:0000256" key="1">
    <source>
        <dbReference type="ARBA" id="ARBA00004651"/>
    </source>
</evidence>
<feature type="transmembrane region" description="Helical" evidence="6">
    <location>
        <begin position="111"/>
        <end position="130"/>
    </location>
</feature>
<dbReference type="InterPro" id="IPR050833">
    <property type="entry name" value="Poly_Biosynth_Transport"/>
</dbReference>
<feature type="transmembrane region" description="Helical" evidence="6">
    <location>
        <begin position="193"/>
        <end position="213"/>
    </location>
</feature>
<feature type="transmembrane region" description="Helical" evidence="6">
    <location>
        <begin position="136"/>
        <end position="156"/>
    </location>
</feature>
<dbReference type="PANTHER" id="PTHR30250">
    <property type="entry name" value="PST FAMILY PREDICTED COLANIC ACID TRANSPORTER"/>
    <property type="match status" value="1"/>
</dbReference>
<dbReference type="EMBL" id="LBUE01000002">
    <property type="protein sequence ID" value="KKQ56805.1"/>
    <property type="molecule type" value="Genomic_DNA"/>
</dbReference>
<gene>
    <name evidence="7" type="ORF">US75_C0002G0003</name>
</gene>
<keyword evidence="3 6" id="KW-0812">Transmembrane</keyword>
<comment type="subcellular location">
    <subcellularLocation>
        <location evidence="1">Cell membrane</location>
        <topology evidence="1">Multi-pass membrane protein</topology>
    </subcellularLocation>
</comment>
<feature type="transmembrane region" description="Helical" evidence="6">
    <location>
        <begin position="376"/>
        <end position="394"/>
    </location>
</feature>
<accession>A0A0G0J0C2</accession>
<protein>
    <submittedName>
        <fullName evidence="7">Capsular polysaccharide biosynthesis protein</fullName>
    </submittedName>
</protein>
<feature type="transmembrane region" description="Helical" evidence="6">
    <location>
        <begin position="68"/>
        <end position="90"/>
    </location>
</feature>
<evidence type="ECO:0000256" key="4">
    <source>
        <dbReference type="ARBA" id="ARBA00022989"/>
    </source>
</evidence>
<dbReference type="PATRIC" id="fig|1618583.3.peg.117"/>
<evidence type="ECO:0000256" key="5">
    <source>
        <dbReference type="ARBA" id="ARBA00023136"/>
    </source>
</evidence>
<feature type="transmembrane region" description="Helical" evidence="6">
    <location>
        <begin position="27"/>
        <end position="48"/>
    </location>
</feature>
<name>A0A0G0J0C2_9BACT</name>
<evidence type="ECO:0000313" key="8">
    <source>
        <dbReference type="Proteomes" id="UP000034096"/>
    </source>
</evidence>